<reference evidence="2" key="1">
    <citation type="submission" date="2022-01" db="EMBL/GenBank/DDBJ databases">
        <authorList>
            <person name="Braso-Vives M."/>
        </authorList>
    </citation>
    <scope>NUCLEOTIDE SEQUENCE</scope>
</reference>
<dbReference type="Gene3D" id="2.40.128.20">
    <property type="match status" value="3"/>
</dbReference>
<name>A0A8J9YWM5_BRALA</name>
<sequence length="414" mass="46082">MPFDVNKSSGTWKHGENSDNYMKIMEKLGVPAEMWDQLKAAEWPVNSSLSGNVMTSTVDFQGKAIENKFTMGQEGEETDPMGTKRKVIYTMEGDNLVSVYPNHDGKGLSVHTSRHFVDDNTIHVLGALLNRSVANVPRVQCHPERYQFGEFATTTPSLTLSPKKFLFLSKMPGYDIAKETGTWAMGKASDNWSQCLQKMGVPADMVEQVTKEKYVIEASVSGDSYTYKMTEFGVTTQNTFKLGVECDETDSSGTHKVTHTVEGDTIVSTYPDYDGKGLKFQTRRHFLDDNTIHSHFKIGDLEGVPAEMWDQLKATEWPINSSLSGNVMTSKVDFQGKTIENKFTMGQEGEGTDPMGTKRKVTYTMEGDNLVSVYPNHDGKGLSVHTSRHFVDDNTIHVTSKAGDVEGWAMIKQC</sequence>
<dbReference type="InterPro" id="IPR031259">
    <property type="entry name" value="ILBP"/>
</dbReference>
<keyword evidence="3" id="KW-1185">Reference proteome</keyword>
<dbReference type="InterPro" id="IPR012674">
    <property type="entry name" value="Calycin"/>
</dbReference>
<evidence type="ECO:0000256" key="1">
    <source>
        <dbReference type="ARBA" id="ARBA00008390"/>
    </source>
</evidence>
<proteinExistence type="inferred from homology"/>
<dbReference type="AlphaFoldDB" id="A0A8J9YWM5"/>
<dbReference type="Proteomes" id="UP000838412">
    <property type="component" value="Chromosome 13"/>
</dbReference>
<comment type="similarity">
    <text evidence="1">Belongs to the calycin superfamily. Fatty-acid binding protein (FABP) family.</text>
</comment>
<accession>A0A8J9YWM5</accession>
<dbReference type="OrthoDB" id="354351at2759"/>
<gene>
    <name evidence="2" type="primary">Hypp7033</name>
    <name evidence="2" type="ORF">BLAG_LOCUS6189</name>
</gene>
<dbReference type="Pfam" id="PF14651">
    <property type="entry name" value="Lipocalin_7"/>
    <property type="match status" value="2"/>
</dbReference>
<dbReference type="PANTHER" id="PTHR11955">
    <property type="entry name" value="FATTY ACID BINDING PROTEIN"/>
    <property type="match status" value="1"/>
</dbReference>
<protein>
    <submittedName>
        <fullName evidence="2">Hypp7033 protein</fullName>
    </submittedName>
</protein>
<evidence type="ECO:0000313" key="3">
    <source>
        <dbReference type="Proteomes" id="UP000838412"/>
    </source>
</evidence>
<organism evidence="2 3">
    <name type="scientific">Branchiostoma lanceolatum</name>
    <name type="common">Common lancelet</name>
    <name type="synonym">Amphioxus lanceolatum</name>
    <dbReference type="NCBI Taxonomy" id="7740"/>
    <lineage>
        <taxon>Eukaryota</taxon>
        <taxon>Metazoa</taxon>
        <taxon>Chordata</taxon>
        <taxon>Cephalochordata</taxon>
        <taxon>Leptocardii</taxon>
        <taxon>Amphioxiformes</taxon>
        <taxon>Branchiostomatidae</taxon>
        <taxon>Branchiostoma</taxon>
    </lineage>
</organism>
<dbReference type="GO" id="GO:0008289">
    <property type="term" value="F:lipid binding"/>
    <property type="evidence" value="ECO:0007669"/>
    <property type="project" value="InterPro"/>
</dbReference>
<dbReference type="EMBL" id="OV696698">
    <property type="protein sequence ID" value="CAH1243072.1"/>
    <property type="molecule type" value="Genomic_DNA"/>
</dbReference>
<dbReference type="CDD" id="cd00742">
    <property type="entry name" value="FABP"/>
    <property type="match status" value="3"/>
</dbReference>
<dbReference type="SUPFAM" id="SSF50814">
    <property type="entry name" value="Lipocalins"/>
    <property type="match status" value="3"/>
</dbReference>
<evidence type="ECO:0000313" key="2">
    <source>
        <dbReference type="EMBL" id="CAH1243072.1"/>
    </source>
</evidence>